<dbReference type="Pfam" id="PF02577">
    <property type="entry name" value="BFN_dom"/>
    <property type="match status" value="1"/>
</dbReference>
<proteinExistence type="predicted"/>
<sequence>MDKIKLEILGLSPSQSQSGSFALVLGEEYGNRRLPIIIGMFEAQAIAIEIEKIVPNRPMTHDLFKQFAEQFKFTVREIMISDLREGIFFAKIVCFDGVRESVIDARPSDAIAIGIRFDVPIYTNESILSEAGITATGNDEEEEQEELVRSSNKPSTRSFGDQLKNASSEELQRMLEEALGNEEYERAAKIRDEMSKRN</sequence>
<dbReference type="PROSITE" id="PS51658">
    <property type="entry name" value="BFN"/>
    <property type="match status" value="1"/>
</dbReference>
<dbReference type="InterPro" id="IPR036104">
    <property type="entry name" value="BFN_sf"/>
</dbReference>
<feature type="domain" description="BFN" evidence="3">
    <location>
        <begin position="3"/>
        <end position="135"/>
    </location>
</feature>
<feature type="compositionally biased region" description="Polar residues" evidence="1">
    <location>
        <begin position="149"/>
        <end position="166"/>
    </location>
</feature>
<dbReference type="SUPFAM" id="SSF103256">
    <property type="entry name" value="Hypothetical protein TM0160"/>
    <property type="match status" value="1"/>
</dbReference>
<gene>
    <name evidence="4" type="ORF">SD10_06675</name>
</gene>
<dbReference type="InterPro" id="IPR003729">
    <property type="entry name" value="Bi_nuclease_dom"/>
</dbReference>
<dbReference type="GO" id="GO:0004518">
    <property type="term" value="F:nuclease activity"/>
    <property type="evidence" value="ECO:0007669"/>
    <property type="project" value="InterPro"/>
</dbReference>
<dbReference type="RefSeq" id="WP_046376242.1">
    <property type="nucleotide sequence ID" value="NZ_CP010429.1"/>
</dbReference>
<dbReference type="STRING" id="1379870.SD10_06675"/>
<dbReference type="Pfam" id="PF02151">
    <property type="entry name" value="UVR"/>
    <property type="match status" value="1"/>
</dbReference>
<evidence type="ECO:0000313" key="5">
    <source>
        <dbReference type="Proteomes" id="UP000033054"/>
    </source>
</evidence>
<evidence type="ECO:0000259" key="2">
    <source>
        <dbReference type="PROSITE" id="PS50151"/>
    </source>
</evidence>
<dbReference type="Proteomes" id="UP000033054">
    <property type="component" value="Chromosome"/>
</dbReference>
<dbReference type="PROSITE" id="PS50151">
    <property type="entry name" value="UVR"/>
    <property type="match status" value="1"/>
</dbReference>
<dbReference type="PANTHER" id="PTHR15160">
    <property type="entry name" value="VON HIPPEL-LINDAU PROTEIN"/>
    <property type="match status" value="1"/>
</dbReference>
<organism evidence="4 5">
    <name type="scientific">Spirosoma radiotolerans</name>
    <dbReference type="NCBI Taxonomy" id="1379870"/>
    <lineage>
        <taxon>Bacteria</taxon>
        <taxon>Pseudomonadati</taxon>
        <taxon>Bacteroidota</taxon>
        <taxon>Cytophagia</taxon>
        <taxon>Cytophagales</taxon>
        <taxon>Cytophagaceae</taxon>
        <taxon>Spirosoma</taxon>
    </lineage>
</organism>
<dbReference type="PATRIC" id="fig|1379870.5.peg.1453"/>
<evidence type="ECO:0000313" key="4">
    <source>
        <dbReference type="EMBL" id="AKD54641.1"/>
    </source>
</evidence>
<accession>A0A0E3V6L4</accession>
<dbReference type="PANTHER" id="PTHR15160:SF1">
    <property type="entry name" value="VON HIPPEL-LINDAU DISEASE TUMOR SUPPRESSOR"/>
    <property type="match status" value="1"/>
</dbReference>
<feature type="domain" description="UVR" evidence="2">
    <location>
        <begin position="165"/>
        <end position="198"/>
    </location>
</feature>
<evidence type="ECO:0008006" key="6">
    <source>
        <dbReference type="Google" id="ProtNLM"/>
    </source>
</evidence>
<dbReference type="InterPro" id="IPR001943">
    <property type="entry name" value="UVR_dom"/>
</dbReference>
<reference evidence="4 5" key="1">
    <citation type="journal article" date="2014" name="Curr. Microbiol.">
        <title>Spirosoma radiotolerans sp. nov., a gamma-radiation-resistant bacterium isolated from gamma ray-irradiated soil.</title>
        <authorList>
            <person name="Lee J.J."/>
            <person name="Srinivasan S."/>
            <person name="Lim S."/>
            <person name="Joe M."/>
            <person name="Im S."/>
            <person name="Bae S.I."/>
            <person name="Park K.R."/>
            <person name="Han J.H."/>
            <person name="Park S.H."/>
            <person name="Joo B.M."/>
            <person name="Park S.J."/>
            <person name="Kim M.K."/>
        </authorList>
    </citation>
    <scope>NUCLEOTIDE SEQUENCE [LARGE SCALE GENOMIC DNA]</scope>
    <source>
        <strain evidence="4 5">DG5A</strain>
    </source>
</reference>
<keyword evidence="5" id="KW-1185">Reference proteome</keyword>
<evidence type="ECO:0000256" key="1">
    <source>
        <dbReference type="SAM" id="MobiDB-lite"/>
    </source>
</evidence>
<dbReference type="Gene3D" id="3.10.690.10">
    <property type="entry name" value="Bifunctional nuclease domain"/>
    <property type="match status" value="1"/>
</dbReference>
<dbReference type="KEGG" id="srd:SD10_06675"/>
<dbReference type="EMBL" id="CP010429">
    <property type="protein sequence ID" value="AKD54641.1"/>
    <property type="molecule type" value="Genomic_DNA"/>
</dbReference>
<dbReference type="HOGENOM" id="CLU_096111_1_0_10"/>
<feature type="region of interest" description="Disordered" evidence="1">
    <location>
        <begin position="134"/>
        <end position="166"/>
    </location>
</feature>
<protein>
    <recommendedName>
        <fullName evidence="6">BFN domain-containing protein</fullName>
    </recommendedName>
</protein>
<dbReference type="OrthoDB" id="9788698at2"/>
<dbReference type="AlphaFoldDB" id="A0A0E3V6L4"/>
<evidence type="ECO:0000259" key="3">
    <source>
        <dbReference type="PROSITE" id="PS51658"/>
    </source>
</evidence>
<name>A0A0E3V6L4_9BACT</name>